<evidence type="ECO:0000256" key="4">
    <source>
        <dbReference type="ARBA" id="ARBA00023136"/>
    </source>
</evidence>
<dbReference type="Proteomes" id="UP000183561">
    <property type="component" value="Unassembled WGS sequence"/>
</dbReference>
<evidence type="ECO:0000256" key="6">
    <source>
        <dbReference type="ARBA" id="ARBA00023288"/>
    </source>
</evidence>
<evidence type="ECO:0000313" key="7">
    <source>
        <dbReference type="EMBL" id="SED58560.1"/>
    </source>
</evidence>
<dbReference type="EMBL" id="FNSV01000005">
    <property type="protein sequence ID" value="SED58560.1"/>
    <property type="molecule type" value="Genomic_DNA"/>
</dbReference>
<gene>
    <name evidence="7" type="ORF">SAMN04490239_8877</name>
</gene>
<dbReference type="Pfam" id="PF03180">
    <property type="entry name" value="Lipoprotein_9"/>
    <property type="match status" value="1"/>
</dbReference>
<dbReference type="SUPFAM" id="SSF53850">
    <property type="entry name" value="Periplasmic binding protein-like II"/>
    <property type="match status" value="1"/>
</dbReference>
<keyword evidence="5" id="KW-0564">Palmitate</keyword>
<keyword evidence="3" id="KW-0732">Signal</keyword>
<comment type="subcellular location">
    <subcellularLocation>
        <location evidence="1">Membrane</location>
        <topology evidence="1">Lipid-anchor</topology>
    </subcellularLocation>
</comment>
<protein>
    <submittedName>
        <fullName evidence="7">D-methionine transport system substrate-binding protein</fullName>
    </submittedName>
</protein>
<dbReference type="PANTHER" id="PTHR30429:SF0">
    <property type="entry name" value="METHIONINE-BINDING LIPOPROTEIN METQ"/>
    <property type="match status" value="1"/>
</dbReference>
<proteinExistence type="inferred from homology"/>
<dbReference type="Gene3D" id="3.40.190.10">
    <property type="entry name" value="Periplasmic binding protein-like II"/>
    <property type="match status" value="2"/>
</dbReference>
<evidence type="ECO:0000256" key="1">
    <source>
        <dbReference type="ARBA" id="ARBA00004635"/>
    </source>
</evidence>
<organism evidence="7 8">
    <name type="scientific">Rhodococcus koreensis</name>
    <dbReference type="NCBI Taxonomy" id="99653"/>
    <lineage>
        <taxon>Bacteria</taxon>
        <taxon>Bacillati</taxon>
        <taxon>Actinomycetota</taxon>
        <taxon>Actinomycetes</taxon>
        <taxon>Mycobacteriales</taxon>
        <taxon>Nocardiaceae</taxon>
        <taxon>Rhodococcus</taxon>
    </lineage>
</organism>
<dbReference type="PANTHER" id="PTHR30429">
    <property type="entry name" value="D-METHIONINE-BINDING LIPOPROTEIN METQ"/>
    <property type="match status" value="1"/>
</dbReference>
<dbReference type="RefSeq" id="WP_083395862.1">
    <property type="nucleotide sequence ID" value="NZ_FNSV01000005.1"/>
</dbReference>
<keyword evidence="4" id="KW-0472">Membrane</keyword>
<reference evidence="8" key="1">
    <citation type="submission" date="2016-10" db="EMBL/GenBank/DDBJ databases">
        <authorList>
            <person name="Varghese N."/>
            <person name="Submissions S."/>
        </authorList>
    </citation>
    <scope>NUCLEOTIDE SEQUENCE [LARGE SCALE GENOMIC DNA]</scope>
    <source>
        <strain evidence="8">DSM 44498</strain>
    </source>
</reference>
<name>A0A1H5BX14_9NOCA</name>
<dbReference type="InterPro" id="IPR004872">
    <property type="entry name" value="Lipoprotein_NlpA"/>
</dbReference>
<evidence type="ECO:0000256" key="3">
    <source>
        <dbReference type="ARBA" id="ARBA00022729"/>
    </source>
</evidence>
<accession>A0A1H5BX14</accession>
<evidence type="ECO:0000256" key="5">
    <source>
        <dbReference type="ARBA" id="ARBA00023139"/>
    </source>
</evidence>
<dbReference type="OrthoDB" id="9812878at2"/>
<evidence type="ECO:0000313" key="8">
    <source>
        <dbReference type="Proteomes" id="UP000183561"/>
    </source>
</evidence>
<keyword evidence="8" id="KW-1185">Reference proteome</keyword>
<sequence length="321" mass="33904">MQRASHHSRVNATVVLNRRSVLATVAFTLAAVTGLVGCGSDTQVDYETAGGSGDSLVVYVGAGDDREILEYAVENLLPASVKIELVDASEDSNGKVAAGDGDLSFYQHIPAFEADLGTHSYDNLSIVSKVNVVPYGLYSSTWKDVKDTESWVNVGLVADEVTGQSLPHGSQVVLPATSTGFARGLYLLQSAGLVKLDRPFGGTSAVDLTITQANVLDSLRHLTLLGLGYDDYLQSLYENYDAVVLNPDDAASIGLTPAEDALAIEPGPGNPYAHVLVAPSRLAGDQRVLELARALESPELAQFLETKFRGANIPVAAAESE</sequence>
<comment type="similarity">
    <text evidence="2">Belongs to the NlpA lipoprotein family.</text>
</comment>
<evidence type="ECO:0000256" key="2">
    <source>
        <dbReference type="ARBA" id="ARBA00008973"/>
    </source>
</evidence>
<dbReference type="AlphaFoldDB" id="A0A1H5BX14"/>
<dbReference type="GO" id="GO:0016020">
    <property type="term" value="C:membrane"/>
    <property type="evidence" value="ECO:0007669"/>
    <property type="project" value="UniProtKB-SubCell"/>
</dbReference>
<keyword evidence="6" id="KW-0449">Lipoprotein</keyword>